<dbReference type="Proteomes" id="UP001179280">
    <property type="component" value="Unassembled WGS sequence"/>
</dbReference>
<dbReference type="EMBL" id="JAFBCV010000034">
    <property type="protein sequence ID" value="MBM7841375.1"/>
    <property type="molecule type" value="Genomic_DNA"/>
</dbReference>
<dbReference type="RefSeq" id="WP_204469434.1">
    <property type="nucleotide sequence ID" value="NZ_JAFBCV010000034.1"/>
</dbReference>
<keyword evidence="2" id="KW-1185">Reference proteome</keyword>
<reference evidence="1" key="1">
    <citation type="submission" date="2021-01" db="EMBL/GenBank/DDBJ databases">
        <title>Genomic Encyclopedia of Type Strains, Phase IV (KMG-IV): sequencing the most valuable type-strain genomes for metagenomic binning, comparative biology and taxonomic classification.</title>
        <authorList>
            <person name="Goeker M."/>
        </authorList>
    </citation>
    <scope>NUCLEOTIDE SEQUENCE</scope>
    <source>
        <strain evidence="1">DSM 21943</strain>
    </source>
</reference>
<proteinExistence type="predicted"/>
<organism evidence="1 2">
    <name type="scientific">Shouchella xiaoxiensis</name>
    <dbReference type="NCBI Taxonomy" id="766895"/>
    <lineage>
        <taxon>Bacteria</taxon>
        <taxon>Bacillati</taxon>
        <taxon>Bacillota</taxon>
        <taxon>Bacilli</taxon>
        <taxon>Bacillales</taxon>
        <taxon>Bacillaceae</taxon>
        <taxon>Shouchella</taxon>
    </lineage>
</organism>
<evidence type="ECO:0000313" key="1">
    <source>
        <dbReference type="EMBL" id="MBM7841375.1"/>
    </source>
</evidence>
<name>A0ABS2T0U2_9BACI</name>
<accession>A0ABS2T0U2</accession>
<evidence type="ECO:0000313" key="2">
    <source>
        <dbReference type="Proteomes" id="UP001179280"/>
    </source>
</evidence>
<sequence>MTLIQSQIFNSQLNDYEVIYEFPYQKPFSPMARLNPTIIKEVFRFSYAKTFENKRVCSLQEDHDCKISENFAILSQRKLAEFSFWKYLTLHHIPLDKPNLKSNEQEKIHSNDFTFKFRNLAIKSAAATEQALLLATKDWNKKGLYIPHIGTSHESYNYFVLVRLNHSIVQLMKDYRHFNCSNLDKDQLYRLIMSQTYTYDIPGFITKQDLIDAINNEWFIPEGVYLDDNKETSKMVLSYYYFQAGNLQPIQKLIANLRTL</sequence>
<protein>
    <submittedName>
        <fullName evidence="1">Uncharacterized protein</fullName>
    </submittedName>
</protein>
<gene>
    <name evidence="1" type="ORF">JOC54_004679</name>
</gene>
<comment type="caution">
    <text evidence="1">The sequence shown here is derived from an EMBL/GenBank/DDBJ whole genome shotgun (WGS) entry which is preliminary data.</text>
</comment>